<evidence type="ECO:0000256" key="1">
    <source>
        <dbReference type="ARBA" id="ARBA00001805"/>
    </source>
</evidence>
<evidence type="ECO:0000256" key="2">
    <source>
        <dbReference type="ARBA" id="ARBA00012396"/>
    </source>
</evidence>
<dbReference type="PROSITE" id="PS01044">
    <property type="entry name" value="SQUALEN_PHYTOEN_SYN_1"/>
    <property type="match status" value="1"/>
</dbReference>
<gene>
    <name evidence="5" type="ORF">H5410_003880</name>
</gene>
<keyword evidence="6" id="KW-1185">Reference proteome</keyword>
<protein>
    <recommendedName>
        <fullName evidence="2">15-cis-phytoene synthase</fullName>
        <ecNumber evidence="2">2.5.1.32</ecNumber>
    </recommendedName>
</protein>
<dbReference type="Gene3D" id="1.10.472.10">
    <property type="entry name" value="Cyclin-like"/>
    <property type="match status" value="2"/>
</dbReference>
<dbReference type="Proteomes" id="UP000824120">
    <property type="component" value="Chromosome 1"/>
</dbReference>
<evidence type="ECO:0000256" key="3">
    <source>
        <dbReference type="ARBA" id="ARBA00022679"/>
    </source>
</evidence>
<dbReference type="AlphaFoldDB" id="A0A9J6B6C5"/>
<name>A0A9J6B6C5_SOLCO</name>
<dbReference type="PANTHER" id="PTHR31480">
    <property type="entry name" value="BIFUNCTIONAL LYCOPENE CYCLASE/PHYTOENE SYNTHASE"/>
    <property type="match status" value="1"/>
</dbReference>
<comment type="catalytic activity">
    <reaction evidence="1">
        <text>2 (2E,6E,10E)-geranylgeranyl diphosphate = 15-cis-phytoene + 2 diphosphate</text>
        <dbReference type="Rhea" id="RHEA:34475"/>
        <dbReference type="ChEBI" id="CHEBI:27787"/>
        <dbReference type="ChEBI" id="CHEBI:33019"/>
        <dbReference type="ChEBI" id="CHEBI:58756"/>
        <dbReference type="EC" id="2.5.1.32"/>
    </reaction>
</comment>
<dbReference type="Pfam" id="PF00494">
    <property type="entry name" value="SQS_PSY"/>
    <property type="match status" value="1"/>
</dbReference>
<dbReference type="GO" id="GO:0016117">
    <property type="term" value="P:carotenoid biosynthetic process"/>
    <property type="evidence" value="ECO:0007669"/>
    <property type="project" value="UniProtKB-KW"/>
</dbReference>
<dbReference type="EMBL" id="JACXVP010000001">
    <property type="protein sequence ID" value="KAG5632163.1"/>
    <property type="molecule type" value="Genomic_DNA"/>
</dbReference>
<proteinExistence type="predicted"/>
<reference evidence="5 6" key="1">
    <citation type="submission" date="2020-09" db="EMBL/GenBank/DDBJ databases">
        <title>De no assembly of potato wild relative species, Solanum commersonii.</title>
        <authorList>
            <person name="Cho K."/>
        </authorList>
    </citation>
    <scope>NUCLEOTIDE SEQUENCE [LARGE SCALE GENOMIC DNA]</scope>
    <source>
        <strain evidence="5">LZ3.2</strain>
        <tissue evidence="5">Leaf</tissue>
    </source>
</reference>
<dbReference type="InterPro" id="IPR019845">
    <property type="entry name" value="Squalene/phytoene_synthase_CS"/>
</dbReference>
<dbReference type="InterPro" id="IPR008949">
    <property type="entry name" value="Isoprenoid_synthase_dom_sf"/>
</dbReference>
<dbReference type="SUPFAM" id="SSF48576">
    <property type="entry name" value="Terpenoid synthases"/>
    <property type="match status" value="1"/>
</dbReference>
<feature type="non-terminal residue" evidence="5">
    <location>
        <position position="1"/>
    </location>
</feature>
<accession>A0A9J6B6C5</accession>
<comment type="caution">
    <text evidence="5">The sequence shown here is derived from an EMBL/GenBank/DDBJ whole genome shotgun (WGS) entry which is preliminary data.</text>
</comment>
<evidence type="ECO:0000256" key="4">
    <source>
        <dbReference type="ARBA" id="ARBA00022746"/>
    </source>
</evidence>
<evidence type="ECO:0000313" key="5">
    <source>
        <dbReference type="EMBL" id="KAG5632163.1"/>
    </source>
</evidence>
<keyword evidence="4" id="KW-0125">Carotenoid biosynthesis</keyword>
<dbReference type="EC" id="2.5.1.32" evidence="2"/>
<evidence type="ECO:0000313" key="6">
    <source>
        <dbReference type="Proteomes" id="UP000824120"/>
    </source>
</evidence>
<feature type="non-terminal residue" evidence="5">
    <location>
        <position position="219"/>
    </location>
</feature>
<dbReference type="InterPro" id="IPR002060">
    <property type="entry name" value="Squ/phyt_synthse"/>
</dbReference>
<sequence length="219" mass="24846">RIDELVDGPNAPHITPEALDRCEASLEDIFNGRLFHLLDAPLSDIVSRFHVDIRNAYELVEILIQQPDELYLYCYYVASTVGLMSVRIWALQNQRQRECVYATAVGFDRGCRVMNSFVHSLPMLLGPFKIMLGVGNPNFVFEGKTIQRMEPLVLTTLKWRMLAYTPCTYIDYFVGAIACSYETYKAKLLGVCGAAMNHLVPQDELARGGSQMKTFFFGR</sequence>
<dbReference type="GO" id="GO:0046905">
    <property type="term" value="F:15-cis-phytoene synthase activity"/>
    <property type="evidence" value="ECO:0007669"/>
    <property type="project" value="UniProtKB-EC"/>
</dbReference>
<keyword evidence="3" id="KW-0808">Transferase</keyword>
<organism evidence="5 6">
    <name type="scientific">Solanum commersonii</name>
    <name type="common">Commerson's wild potato</name>
    <name type="synonym">Commerson's nightshade</name>
    <dbReference type="NCBI Taxonomy" id="4109"/>
    <lineage>
        <taxon>Eukaryota</taxon>
        <taxon>Viridiplantae</taxon>
        <taxon>Streptophyta</taxon>
        <taxon>Embryophyta</taxon>
        <taxon>Tracheophyta</taxon>
        <taxon>Spermatophyta</taxon>
        <taxon>Magnoliopsida</taxon>
        <taxon>eudicotyledons</taxon>
        <taxon>Gunneridae</taxon>
        <taxon>Pentapetalae</taxon>
        <taxon>asterids</taxon>
        <taxon>lamiids</taxon>
        <taxon>Solanales</taxon>
        <taxon>Solanaceae</taxon>
        <taxon>Solanoideae</taxon>
        <taxon>Solaneae</taxon>
        <taxon>Solanum</taxon>
    </lineage>
</organism>
<dbReference type="Gene3D" id="1.10.600.10">
    <property type="entry name" value="Farnesyl Diphosphate Synthase"/>
    <property type="match status" value="1"/>
</dbReference>